<protein>
    <submittedName>
        <fullName evidence="1">Uncharacterized protein</fullName>
    </submittedName>
</protein>
<reference evidence="1 2" key="1">
    <citation type="submission" date="2018-08" db="EMBL/GenBank/DDBJ databases">
        <title>A genome reference for cultivated species of the human gut microbiota.</title>
        <authorList>
            <person name="Zou Y."/>
            <person name="Xue W."/>
            <person name="Luo G."/>
        </authorList>
    </citation>
    <scope>NUCLEOTIDE SEQUENCE [LARGE SCALE GENOMIC DNA]</scope>
    <source>
        <strain evidence="1 2">AF16-14</strain>
    </source>
</reference>
<proteinExistence type="predicted"/>
<accession>A0A412TP71</accession>
<dbReference type="AlphaFoldDB" id="A0A412TP71"/>
<evidence type="ECO:0000313" key="1">
    <source>
        <dbReference type="EMBL" id="RGU55604.1"/>
    </source>
</evidence>
<dbReference type="EMBL" id="QRYC01000016">
    <property type="protein sequence ID" value="RGU55604.1"/>
    <property type="molecule type" value="Genomic_DNA"/>
</dbReference>
<organism evidence="1 2">
    <name type="scientific">Odoribacter splanchnicus</name>
    <dbReference type="NCBI Taxonomy" id="28118"/>
    <lineage>
        <taxon>Bacteria</taxon>
        <taxon>Pseudomonadati</taxon>
        <taxon>Bacteroidota</taxon>
        <taxon>Bacteroidia</taxon>
        <taxon>Bacteroidales</taxon>
        <taxon>Odoribacteraceae</taxon>
        <taxon>Odoribacter</taxon>
    </lineage>
</organism>
<name>A0A412TP71_9BACT</name>
<dbReference type="Proteomes" id="UP000284243">
    <property type="component" value="Unassembled WGS sequence"/>
</dbReference>
<evidence type="ECO:0000313" key="2">
    <source>
        <dbReference type="Proteomes" id="UP000284243"/>
    </source>
</evidence>
<gene>
    <name evidence="1" type="ORF">DWW57_11850</name>
</gene>
<dbReference type="RefSeq" id="WP_046403152.1">
    <property type="nucleotide sequence ID" value="NZ_CABJFF010000016.1"/>
</dbReference>
<comment type="caution">
    <text evidence="1">The sequence shown here is derived from an EMBL/GenBank/DDBJ whole genome shotgun (WGS) entry which is preliminary data.</text>
</comment>
<sequence length="97" mass="11266">MQARRSTSFNITLLADRILLPFLSGDTPDKPEYDYRLIEVSFPLHPNVHLTYIPCFPCPQKMPNYPWAITPTPWNFMQTAVIPLTFIYPNLHEEGSE</sequence>